<sequence length="134" mass="15355">MSRSFVHHVCIQTNSYLETLKFYTEGLGFSLVQESPNFHGRDYNTWLQLGDFYIELQTGKSGEVLSDANTNNQGLVHFCIWVEDLNEEVNRLRSLGIEFLMKNGEYIYQVENGSLCKVKAPEGTIVELRDNRGV</sequence>
<keyword evidence="1" id="KW-0479">Metal-binding</keyword>
<proteinExistence type="predicted"/>
<dbReference type="PANTHER" id="PTHR43048">
    <property type="entry name" value="METHYLMALONYL-COA EPIMERASE"/>
    <property type="match status" value="1"/>
</dbReference>
<dbReference type="EMBL" id="CVRB01000007">
    <property type="protein sequence ID" value="CRK85174.1"/>
    <property type="molecule type" value="Genomic_DNA"/>
</dbReference>
<dbReference type="InterPro" id="IPR037523">
    <property type="entry name" value="VOC_core"/>
</dbReference>
<gene>
    <name evidence="3" type="ORF">BN000_05246</name>
</gene>
<evidence type="ECO:0000259" key="2">
    <source>
        <dbReference type="PROSITE" id="PS51819"/>
    </source>
</evidence>
<dbReference type="Gene3D" id="3.10.180.10">
    <property type="entry name" value="2,3-Dihydroxybiphenyl 1,2-Dioxygenase, domain 1"/>
    <property type="match status" value="1"/>
</dbReference>
<dbReference type="AlphaFoldDB" id="A0A0U1P477"/>
<dbReference type="Pfam" id="PF13669">
    <property type="entry name" value="Glyoxalase_4"/>
    <property type="match status" value="1"/>
</dbReference>
<protein>
    <submittedName>
        <fullName evidence="3">Glyoxalase I</fullName>
    </submittedName>
</protein>
<dbReference type="GO" id="GO:0046872">
    <property type="term" value="F:metal ion binding"/>
    <property type="evidence" value="ECO:0007669"/>
    <property type="project" value="UniProtKB-KW"/>
</dbReference>
<dbReference type="InterPro" id="IPR029068">
    <property type="entry name" value="Glyas_Bleomycin-R_OHBP_Dase"/>
</dbReference>
<dbReference type="GO" id="GO:0004493">
    <property type="term" value="F:methylmalonyl-CoA epimerase activity"/>
    <property type="evidence" value="ECO:0007669"/>
    <property type="project" value="TreeGrafter"/>
</dbReference>
<feature type="domain" description="VOC" evidence="2">
    <location>
        <begin position="5"/>
        <end position="131"/>
    </location>
</feature>
<dbReference type="Proteomes" id="UP000199087">
    <property type="component" value="Unassembled WGS sequence"/>
</dbReference>
<keyword evidence="4" id="KW-1185">Reference proteome</keyword>
<dbReference type="STRING" id="1499688.BN000_05246"/>
<evidence type="ECO:0000313" key="4">
    <source>
        <dbReference type="Proteomes" id="UP000199087"/>
    </source>
</evidence>
<name>A0A0U1P477_9BACI</name>
<evidence type="ECO:0000256" key="1">
    <source>
        <dbReference type="ARBA" id="ARBA00022723"/>
    </source>
</evidence>
<evidence type="ECO:0000313" key="3">
    <source>
        <dbReference type="EMBL" id="CRK85174.1"/>
    </source>
</evidence>
<organism evidence="3 4">
    <name type="scientific">Neobacillus massiliamazoniensis</name>
    <dbReference type="NCBI Taxonomy" id="1499688"/>
    <lineage>
        <taxon>Bacteria</taxon>
        <taxon>Bacillati</taxon>
        <taxon>Bacillota</taxon>
        <taxon>Bacilli</taxon>
        <taxon>Bacillales</taxon>
        <taxon>Bacillaceae</taxon>
        <taxon>Neobacillus</taxon>
    </lineage>
</organism>
<dbReference type="RefSeq" id="WP_090639964.1">
    <property type="nucleotide sequence ID" value="NZ_CVRB01000007.1"/>
</dbReference>
<dbReference type="GO" id="GO:0046491">
    <property type="term" value="P:L-methylmalonyl-CoA metabolic process"/>
    <property type="evidence" value="ECO:0007669"/>
    <property type="project" value="TreeGrafter"/>
</dbReference>
<accession>A0A0U1P477</accession>
<reference evidence="4" key="1">
    <citation type="submission" date="2015-05" db="EMBL/GenBank/DDBJ databases">
        <authorList>
            <person name="Urmite Genomes"/>
        </authorList>
    </citation>
    <scope>NUCLEOTIDE SEQUENCE [LARGE SCALE GENOMIC DNA]</scope>
    <source>
        <strain evidence="4">LF1</strain>
    </source>
</reference>
<dbReference type="InterPro" id="IPR051785">
    <property type="entry name" value="MMCE/EMCE_epimerase"/>
</dbReference>
<dbReference type="PROSITE" id="PS51819">
    <property type="entry name" value="VOC"/>
    <property type="match status" value="1"/>
</dbReference>
<dbReference type="OrthoDB" id="9795618at2"/>
<dbReference type="PANTHER" id="PTHR43048:SF3">
    <property type="entry name" value="METHYLMALONYL-COA EPIMERASE, MITOCHONDRIAL"/>
    <property type="match status" value="1"/>
</dbReference>
<dbReference type="SUPFAM" id="SSF54593">
    <property type="entry name" value="Glyoxalase/Bleomycin resistance protein/Dihydroxybiphenyl dioxygenase"/>
    <property type="match status" value="1"/>
</dbReference>